<gene>
    <name evidence="10" type="ORF">ASPCAL00935</name>
</gene>
<evidence type="ECO:0000256" key="1">
    <source>
        <dbReference type="ARBA" id="ARBA00022450"/>
    </source>
</evidence>
<evidence type="ECO:0008006" key="12">
    <source>
        <dbReference type="Google" id="ProtNLM"/>
    </source>
</evidence>
<dbReference type="Gene3D" id="3.10.129.110">
    <property type="entry name" value="Polyketide synthase dehydratase"/>
    <property type="match status" value="1"/>
</dbReference>
<dbReference type="Pfam" id="PF00550">
    <property type="entry name" value="PP-binding"/>
    <property type="match status" value="1"/>
</dbReference>
<dbReference type="PROSITE" id="PS00606">
    <property type="entry name" value="KS3_1"/>
    <property type="match status" value="1"/>
</dbReference>
<evidence type="ECO:0000256" key="4">
    <source>
        <dbReference type="ARBA" id="ARBA00022679"/>
    </source>
</evidence>
<dbReference type="InterPro" id="IPR014030">
    <property type="entry name" value="Ketoacyl_synth_N"/>
</dbReference>
<dbReference type="PROSITE" id="PS52004">
    <property type="entry name" value="KS3_2"/>
    <property type="match status" value="1"/>
</dbReference>
<dbReference type="PROSITE" id="PS52019">
    <property type="entry name" value="PKS_MFAS_DH"/>
    <property type="match status" value="1"/>
</dbReference>
<dbReference type="Pfam" id="PF00109">
    <property type="entry name" value="ketoacyl-synt"/>
    <property type="match status" value="1"/>
</dbReference>
<feature type="region of interest" description="N-terminal hotdog fold" evidence="6">
    <location>
        <begin position="951"/>
        <end position="1080"/>
    </location>
</feature>
<dbReference type="InterPro" id="IPR036291">
    <property type="entry name" value="NAD(P)-bd_dom_sf"/>
</dbReference>
<dbReference type="InterPro" id="IPR049900">
    <property type="entry name" value="PKS_mFAS_DH"/>
</dbReference>
<evidence type="ECO:0000313" key="10">
    <source>
        <dbReference type="EMBL" id="CEL01350.1"/>
    </source>
</evidence>
<dbReference type="SUPFAM" id="SSF50129">
    <property type="entry name" value="GroES-like"/>
    <property type="match status" value="1"/>
</dbReference>
<dbReference type="GO" id="GO:0004315">
    <property type="term" value="F:3-oxoacyl-[acyl-carrier-protein] synthase activity"/>
    <property type="evidence" value="ECO:0007669"/>
    <property type="project" value="InterPro"/>
</dbReference>
<dbReference type="SUPFAM" id="SSF53901">
    <property type="entry name" value="Thiolase-like"/>
    <property type="match status" value="1"/>
</dbReference>
<dbReference type="GO" id="GO:0004312">
    <property type="term" value="F:fatty acid synthase activity"/>
    <property type="evidence" value="ECO:0007669"/>
    <property type="project" value="TreeGrafter"/>
</dbReference>
<dbReference type="InterPro" id="IPR013217">
    <property type="entry name" value="Methyltransf_12"/>
</dbReference>
<dbReference type="Pfam" id="PF08242">
    <property type="entry name" value="Methyltransf_12"/>
    <property type="match status" value="1"/>
</dbReference>
<feature type="active site" description="Proton donor; for dehydratase activity" evidence="6">
    <location>
        <position position="1154"/>
    </location>
</feature>
<name>A0A0U5FQ77_ASPCI</name>
<dbReference type="SUPFAM" id="SSF52151">
    <property type="entry name" value="FabD/lysophospholipase-like"/>
    <property type="match status" value="1"/>
</dbReference>
<dbReference type="PANTHER" id="PTHR43775:SF49">
    <property type="entry name" value="SYNTHASE, PUTATIVE (JCVI)-RELATED"/>
    <property type="match status" value="1"/>
</dbReference>
<feature type="domain" description="PKS/mFAS DH" evidence="9">
    <location>
        <begin position="951"/>
        <end position="1238"/>
    </location>
</feature>
<feature type="active site" description="Proton acceptor; for dehydratase activity" evidence="6">
    <location>
        <position position="983"/>
    </location>
</feature>
<evidence type="ECO:0000256" key="3">
    <source>
        <dbReference type="ARBA" id="ARBA00022603"/>
    </source>
</evidence>
<dbReference type="GO" id="GO:1901336">
    <property type="term" value="P:lactone biosynthetic process"/>
    <property type="evidence" value="ECO:0007669"/>
    <property type="project" value="UniProtKB-ARBA"/>
</dbReference>
<proteinExistence type="predicted"/>
<dbReference type="Gene3D" id="3.90.180.10">
    <property type="entry name" value="Medium-chain alcohol dehydrogenases, catalytic domain"/>
    <property type="match status" value="1"/>
</dbReference>
<dbReference type="Pfam" id="PF02801">
    <property type="entry name" value="Ketoacyl-synt_C"/>
    <property type="match status" value="1"/>
</dbReference>
<feature type="compositionally biased region" description="Basic and acidic residues" evidence="7">
    <location>
        <begin position="1"/>
        <end position="13"/>
    </location>
</feature>
<dbReference type="Pfam" id="PF14765">
    <property type="entry name" value="PS-DH"/>
    <property type="match status" value="1"/>
</dbReference>
<dbReference type="Gene3D" id="3.30.70.3290">
    <property type="match status" value="1"/>
</dbReference>
<accession>A0A0U5FQ77</accession>
<keyword evidence="3" id="KW-0489">Methyltransferase</keyword>
<dbReference type="GO" id="GO:0044550">
    <property type="term" value="P:secondary metabolite biosynthetic process"/>
    <property type="evidence" value="ECO:0007669"/>
    <property type="project" value="UniProtKB-ARBA"/>
</dbReference>
<dbReference type="Pfam" id="PF21089">
    <property type="entry name" value="PKS_DH_N"/>
    <property type="match status" value="1"/>
</dbReference>
<dbReference type="Gene3D" id="1.10.1200.10">
    <property type="entry name" value="ACP-like"/>
    <property type="match status" value="1"/>
</dbReference>
<dbReference type="SMART" id="SM00826">
    <property type="entry name" value="PKS_DH"/>
    <property type="match status" value="1"/>
</dbReference>
<dbReference type="GO" id="GO:0016491">
    <property type="term" value="F:oxidoreductase activity"/>
    <property type="evidence" value="ECO:0007669"/>
    <property type="project" value="InterPro"/>
</dbReference>
<dbReference type="InterPro" id="IPR049552">
    <property type="entry name" value="PKS_DH_N"/>
</dbReference>
<dbReference type="InterPro" id="IPR032821">
    <property type="entry name" value="PKS_assoc"/>
</dbReference>
<dbReference type="CDD" id="cd05195">
    <property type="entry name" value="enoyl_red"/>
    <property type="match status" value="1"/>
</dbReference>
<sequence length="2551" mass="280555">MAGSAEHGEDRQIPARPTMGRVDADTRRRRPHQLTPDEETIEFKPIAIVGMALRLPGGVCSPSDFWSMLMNKEDGRCEVPGSRYNIEGFHHSTEARSIRTRHGYYLKEDPALFDAGFFSITALEAERMDPQQRLLLEVAWECLESSGERDWRGKRIGCYVGVFGGDWLELACKDTEAIDRYRAIGIGDFALSNRISYEFDLRGPSMTIETGCSASLSSLHEACLGLQTGTCTTALVCGTNLIHSPSMTITMTQNGVLSPDGICRTFDASANGYGRGEAINAVYIKPLAAAIRDGNPIRAVIRATGSNFDGRTPNITSPCPDAQEALIRSTYARARIAAIEETALFECHGTATVAGDTVEASVAARVFGGHGVWIGAVKPNVGHSEGASGLTSLIKTVLALENRIIPPNIHFESPNPDIPFEQGKLMVPLEATPWPDGRRQRASVNSFGIGGSNVHVVVDSAAELVPSQRRTEPIDGTGIEEEQPKLLFVSAPGEESLQRRITQVADYANNKEKHGGTLQDLAYTLALLTQLSHRAYAVVQPSSPIDPSIFRAFRAMRDPHLTFVFTGQGAQWAGMGHGLMSAFPEFHRDILEMDKIIDSIGGPGRPWSLADELSRLDPDSPPAQAELTQPLVTALQIALFNLLAKRFGITPSAVVGHSSGETAAAYAAGAITMRAAILIAYLKGKAVASLEGTGAMAAIALPRSLVTPYLTTTSVVLACENSPKNVTLAGDDAVVSEVMSRIHEDHPEVLCRRLRVSIPYHSPTMKQVGPHFESIIEPHMEYQPGSTMLPMFSSVQPGSIRDPAHLNAHYWRENLESPVLFQGAVHDLLTASGSKKHIFVEIGPHPLLAGPCQQIAKGTGTAKEPPTLVYIPTVRRNEVTTANATNAHTQILEAVATAHCNGVLPTIDLRRATGPGLALTDLPRYPWDHGTRYWLANRMVTDWRMGSAPRHELLGRRVTDSSDAEPLWRNLFFLQEVEWLEEHVLAGQVLFPAAGYIAMAGEAVQQLHPEGQGYSIRKVVFKAALILTEFNQVEMITALKPVRLNDLVTSDWYAFTISAHGGTAWTTHCHGEVRPGFDFPPKARTGNIKRSLRRRVDAARWYQVLRNRGLEYGARFRGLKDVTADPIQRTCIAGVTDTIPTPESGHSLHPVVIDQCLQAMSVAWANGIGRRLVGMGIPLAIEKLYVHAARETMTVDVQVAQAGHNKQLGQATLLSSEGEVLLSIGDAVFFSVDNQLALGATPLIPLASEIRWAPDIDLLPASSLTRMTDMDAKTQKAFHDCILASQLAIWLTEERLRDVSPAAPHMVKWKAWVGEQAARIRRGEAMFVEEMRAFRAKPHEQQEAEVQSMTERYSSDDQWKGCSHTIQAVYDNCVALAKGETTAIDLLLAGNHLKDYYRAVQARFDWTQFLPAIGHGNPRLRVLEIGAGTGSATAAVLESLRTPEGARLYSQYAFTDISPGLITAAREEFQHPGIDFSVLDITKDPEEQGFRPHAYDLVIAGNVLHATPKLGDTLRHVRKLLAPGGWLLLQELTTPGLLMTDYIMGTIAGWWIGEDDDRPDHPYVGPERWDRELRGAGFTGNESIAFDSDESLRSSFTMLTRIALDPTPVDECVGADVDQSAVSLCSPGSHTSRSRDIALLTNGEPDAWALDLAERLRSGGYLVQFVQWDDTPAKDQCIIALVELDGRFLYELDERRYQTLQDFIVRIDTQQLFWVTRNTLLRQGGAQTCEIDPRYALAFGFAAALRLEMDRRFINIQIDRFHGAAADALLRIVDKVLARDLQRPDLDREYEFAVVQGTVHVSRCHWVPIMDLVPDEERADAVYKLDVQVPGVLDTLQWVQAQEQPVGRDDVEIEMHYIGLNFRDLMVAMGLVGDATEFGLEGTGRVRRVGEHVTNLEPGNEVVVVTGGVMRNRVVVDQKRCGRLDQEDSHLDLEGAATMPTVFATALWVFVHLARLCKGQTVLIHSGCGGVGLASIRVCQQLGAKIFATVGNEEKAQYLVDRMGIPRDCIFNSRDASFLPDIMRQTKNRGVDVVLNSLAGNLLHASWECVAPYGQFFEIGKRDFFTHGSLDMSPFLQNRAFHGVDLEHLADANWQELLREFEKWTREGKIAPLEPRRVFDARDVVEAFRYIQTGTHIGKILLKMPDPAAEWHCKAKHIQVDLQNDAVYLLVGGLGGLGRAIATWMWERGARHFIFLSRSAGDSVENQKFLGELQDLGCTASAVAGDVADMIDVQRALSQCAGRHLAGVLQLSMVLRDKTFRDMLFSDWTAALAPKVQGTWNLHQALQGRDLDFFVLFGSATSVTGNFGQANYAAANSFLDAFAGYRRQQGVPCSVVHLGPVEDIGMVSENPRILQRARELAIRLVDEKEVMDALALAIVQSPVRQSSNSTHQEAYSSIIGLGTSKPTTDPGVVPIWQGDARFGIYYGMETQGLGETKAFIYRDRVKVLMGRIEAEPSLLDEPELGRELTLELGGMMTEYMPSAADMNEEQVANMKIDSLMAIEIRNAIRRCLGVDITMGEINKAGTIRGLAQLAICHLKAKYKGDSKAIAS</sequence>
<evidence type="ECO:0000313" key="11">
    <source>
        <dbReference type="Proteomes" id="UP000054771"/>
    </source>
</evidence>
<dbReference type="SMART" id="SM00822">
    <property type="entry name" value="PKS_KR"/>
    <property type="match status" value="1"/>
</dbReference>
<dbReference type="FunFam" id="3.40.50.720:FF:000209">
    <property type="entry name" value="Polyketide synthase Pks12"/>
    <property type="match status" value="1"/>
</dbReference>
<evidence type="ECO:0000256" key="2">
    <source>
        <dbReference type="ARBA" id="ARBA00022553"/>
    </source>
</evidence>
<keyword evidence="11" id="KW-1185">Reference proteome</keyword>
<dbReference type="EMBL" id="CDMC01000001">
    <property type="protein sequence ID" value="CEL01350.1"/>
    <property type="molecule type" value="Genomic_DNA"/>
</dbReference>
<evidence type="ECO:0000256" key="6">
    <source>
        <dbReference type="PROSITE-ProRule" id="PRU01363"/>
    </source>
</evidence>
<dbReference type="InterPro" id="IPR011032">
    <property type="entry name" value="GroES-like_sf"/>
</dbReference>
<dbReference type="InterPro" id="IPR057326">
    <property type="entry name" value="KR_dom"/>
</dbReference>
<dbReference type="Gene3D" id="3.40.50.150">
    <property type="entry name" value="Vaccinia Virus protein VP39"/>
    <property type="match status" value="1"/>
</dbReference>
<dbReference type="Gene3D" id="3.40.50.720">
    <property type="entry name" value="NAD(P)-binding Rossmann-like Domain"/>
    <property type="match status" value="2"/>
</dbReference>
<dbReference type="SMART" id="SM00827">
    <property type="entry name" value="PKS_AT"/>
    <property type="match status" value="1"/>
</dbReference>
<dbReference type="InterPro" id="IPR020843">
    <property type="entry name" value="ER"/>
</dbReference>
<dbReference type="GO" id="GO:0006633">
    <property type="term" value="P:fatty acid biosynthetic process"/>
    <property type="evidence" value="ECO:0007669"/>
    <property type="project" value="InterPro"/>
</dbReference>
<evidence type="ECO:0000259" key="8">
    <source>
        <dbReference type="PROSITE" id="PS52004"/>
    </source>
</evidence>
<feature type="domain" description="Ketosynthase family 3 (KS3)" evidence="8">
    <location>
        <begin position="43"/>
        <end position="460"/>
    </location>
</feature>
<keyword evidence="1" id="KW-0596">Phosphopantetheine</keyword>
<dbReference type="PANTHER" id="PTHR43775">
    <property type="entry name" value="FATTY ACID SYNTHASE"/>
    <property type="match status" value="1"/>
</dbReference>
<dbReference type="InterPro" id="IPR013968">
    <property type="entry name" value="PKS_KR"/>
</dbReference>
<dbReference type="CDD" id="cd02440">
    <property type="entry name" value="AdoMet_MTases"/>
    <property type="match status" value="1"/>
</dbReference>
<dbReference type="InterPro" id="IPR020841">
    <property type="entry name" value="PKS_Beta-ketoAc_synthase_dom"/>
</dbReference>
<dbReference type="Gene3D" id="3.40.47.10">
    <property type="match status" value="1"/>
</dbReference>
<evidence type="ECO:0000259" key="9">
    <source>
        <dbReference type="PROSITE" id="PS52019"/>
    </source>
</evidence>
<dbReference type="Proteomes" id="UP000054771">
    <property type="component" value="Unassembled WGS sequence"/>
</dbReference>
<dbReference type="Pfam" id="PF16197">
    <property type="entry name" value="KAsynt_C_assoc"/>
    <property type="match status" value="1"/>
</dbReference>
<dbReference type="CDD" id="cd00833">
    <property type="entry name" value="PKS"/>
    <property type="match status" value="1"/>
</dbReference>
<dbReference type="GO" id="GO:0032259">
    <property type="term" value="P:methylation"/>
    <property type="evidence" value="ECO:0007669"/>
    <property type="project" value="UniProtKB-KW"/>
</dbReference>
<keyword evidence="5" id="KW-0511">Multifunctional enzyme</keyword>
<dbReference type="SUPFAM" id="SSF47336">
    <property type="entry name" value="ACP-like"/>
    <property type="match status" value="1"/>
</dbReference>
<dbReference type="InterPro" id="IPR050091">
    <property type="entry name" value="PKS_NRPS_Biosynth_Enz"/>
</dbReference>
<dbReference type="InterPro" id="IPR049551">
    <property type="entry name" value="PKS_DH_C"/>
</dbReference>
<dbReference type="SUPFAM" id="SSF53335">
    <property type="entry name" value="S-adenosyl-L-methionine-dependent methyltransferases"/>
    <property type="match status" value="1"/>
</dbReference>
<dbReference type="InterPro" id="IPR001227">
    <property type="entry name" value="Ac_transferase_dom_sf"/>
</dbReference>
<dbReference type="InterPro" id="IPR029063">
    <property type="entry name" value="SAM-dependent_MTases_sf"/>
</dbReference>
<dbReference type="InterPro" id="IPR013154">
    <property type="entry name" value="ADH-like_N"/>
</dbReference>
<dbReference type="InterPro" id="IPR014031">
    <property type="entry name" value="Ketoacyl_synth_C"/>
</dbReference>
<evidence type="ECO:0000256" key="5">
    <source>
        <dbReference type="ARBA" id="ARBA00023268"/>
    </source>
</evidence>
<dbReference type="Pfam" id="PF13602">
    <property type="entry name" value="ADH_zinc_N_2"/>
    <property type="match status" value="1"/>
</dbReference>
<dbReference type="Pfam" id="PF08659">
    <property type="entry name" value="KR"/>
    <property type="match status" value="1"/>
</dbReference>
<dbReference type="SUPFAM" id="SSF55048">
    <property type="entry name" value="Probable ACP-binding domain of malonyl-CoA ACP transacylase"/>
    <property type="match status" value="1"/>
</dbReference>
<feature type="region of interest" description="C-terminal hotdog fold" evidence="6">
    <location>
        <begin position="1093"/>
        <end position="1238"/>
    </location>
</feature>
<dbReference type="InterPro" id="IPR016039">
    <property type="entry name" value="Thiolase-like"/>
</dbReference>
<evidence type="ECO:0000256" key="7">
    <source>
        <dbReference type="SAM" id="MobiDB-lite"/>
    </source>
</evidence>
<protein>
    <recommendedName>
        <fullName evidence="12">Carrier domain-containing protein</fullName>
    </recommendedName>
</protein>
<dbReference type="SMART" id="SM00829">
    <property type="entry name" value="PKS_ER"/>
    <property type="match status" value="1"/>
</dbReference>
<dbReference type="InterPro" id="IPR009081">
    <property type="entry name" value="PP-bd_ACP"/>
</dbReference>
<dbReference type="Pfam" id="PF08240">
    <property type="entry name" value="ADH_N"/>
    <property type="match status" value="1"/>
</dbReference>
<keyword evidence="4" id="KW-0808">Transferase</keyword>
<dbReference type="STRING" id="454130.A0A0U5FQ77"/>
<feature type="region of interest" description="Disordered" evidence="7">
    <location>
        <begin position="1"/>
        <end position="35"/>
    </location>
</feature>
<reference evidence="11" key="1">
    <citation type="journal article" date="2016" name="Genome Announc.">
        <title>Draft genome sequences of fungus Aspergillus calidoustus.</title>
        <authorList>
            <person name="Horn F."/>
            <person name="Linde J."/>
            <person name="Mattern D.J."/>
            <person name="Walther G."/>
            <person name="Guthke R."/>
            <person name="Scherlach K."/>
            <person name="Martin K."/>
            <person name="Brakhage A.A."/>
            <person name="Petzke L."/>
            <person name="Valiante V."/>
        </authorList>
    </citation>
    <scope>NUCLEOTIDE SEQUENCE [LARGE SCALE GENOMIC DNA]</scope>
    <source>
        <strain evidence="11">SF006504</strain>
    </source>
</reference>
<organism evidence="10 11">
    <name type="scientific">Aspergillus calidoustus</name>
    <dbReference type="NCBI Taxonomy" id="454130"/>
    <lineage>
        <taxon>Eukaryota</taxon>
        <taxon>Fungi</taxon>
        <taxon>Dikarya</taxon>
        <taxon>Ascomycota</taxon>
        <taxon>Pezizomycotina</taxon>
        <taxon>Eurotiomycetes</taxon>
        <taxon>Eurotiomycetidae</taxon>
        <taxon>Eurotiales</taxon>
        <taxon>Aspergillaceae</taxon>
        <taxon>Aspergillus</taxon>
        <taxon>Aspergillus subgen. Nidulantes</taxon>
    </lineage>
</organism>
<dbReference type="InterPro" id="IPR014043">
    <property type="entry name" value="Acyl_transferase_dom"/>
</dbReference>
<dbReference type="Gene3D" id="3.40.366.10">
    <property type="entry name" value="Malonyl-Coenzyme A Acyl Carrier Protein, domain 2"/>
    <property type="match status" value="1"/>
</dbReference>
<dbReference type="InterPro" id="IPR020807">
    <property type="entry name" value="PKS_DH"/>
</dbReference>
<keyword evidence="2" id="KW-0597">Phosphoprotein</keyword>
<dbReference type="InterPro" id="IPR016036">
    <property type="entry name" value="Malonyl_transacylase_ACP-bd"/>
</dbReference>
<dbReference type="GO" id="GO:0008168">
    <property type="term" value="F:methyltransferase activity"/>
    <property type="evidence" value="ECO:0007669"/>
    <property type="project" value="UniProtKB-KW"/>
</dbReference>
<dbReference type="SMART" id="SM00825">
    <property type="entry name" value="PKS_KS"/>
    <property type="match status" value="1"/>
</dbReference>
<dbReference type="SUPFAM" id="SSF51735">
    <property type="entry name" value="NAD(P)-binding Rossmann-fold domains"/>
    <property type="match status" value="2"/>
</dbReference>
<dbReference type="InterPro" id="IPR016035">
    <property type="entry name" value="Acyl_Trfase/lysoPLipase"/>
</dbReference>
<dbReference type="OrthoDB" id="329835at2759"/>
<dbReference type="InterPro" id="IPR042104">
    <property type="entry name" value="PKS_dehydratase_sf"/>
</dbReference>
<dbReference type="InterPro" id="IPR036736">
    <property type="entry name" value="ACP-like_sf"/>
</dbReference>
<dbReference type="Pfam" id="PF00698">
    <property type="entry name" value="Acyl_transf_1"/>
    <property type="match status" value="1"/>
</dbReference>
<dbReference type="InterPro" id="IPR018201">
    <property type="entry name" value="Ketoacyl_synth_AS"/>
</dbReference>